<dbReference type="eggNOG" id="COG1651">
    <property type="taxonomic scope" value="Bacteria"/>
</dbReference>
<evidence type="ECO:0000256" key="2">
    <source>
        <dbReference type="SAM" id="Phobius"/>
    </source>
</evidence>
<protein>
    <submittedName>
        <fullName evidence="4">Thioredoxin</fullName>
    </submittedName>
</protein>
<accession>A0A087CHJ1</accession>
<dbReference type="STRING" id="218140.BPSY_0531"/>
<dbReference type="Pfam" id="PF13462">
    <property type="entry name" value="Thioredoxin_4"/>
    <property type="match status" value="1"/>
</dbReference>
<evidence type="ECO:0000313" key="5">
    <source>
        <dbReference type="Proteomes" id="UP000029050"/>
    </source>
</evidence>
<evidence type="ECO:0000256" key="1">
    <source>
        <dbReference type="SAM" id="MobiDB-lite"/>
    </source>
</evidence>
<dbReference type="EMBL" id="JGZI01000008">
    <property type="protein sequence ID" value="KFI82741.1"/>
    <property type="molecule type" value="Genomic_DNA"/>
</dbReference>
<dbReference type="SUPFAM" id="SSF52833">
    <property type="entry name" value="Thioredoxin-like"/>
    <property type="match status" value="1"/>
</dbReference>
<sequence length="322" mass="34494">MSQNAKKGPSQQESGKRSARERRKAAELAEQQAQQARLAKEHKQQTLIGLIVVIVVVALVAVAGFAIWRATRPVSTADAEKAYETVQSVKTKPADANSKGGFLISKDGLNKKIADVPTVEEYMDFLCPGCGSFNRSVDESLQKMVAAGQINLVVYPNAFLDSLSTDEYSTRAASAAAYIAQNDPDHLLAFIADMFAEDFQPSESNYKAVSDEQIQQVAIKAGVSESVAKKSTDGTYKTWISKVSAYSPLRQELWNVSGSNKGQMTTPTVRINDNYWDMNSVSSSGLDTASALLKALGISSSDVGQEGVLPSIGASGKPVSLS</sequence>
<dbReference type="InterPro" id="IPR036249">
    <property type="entry name" value="Thioredoxin-like_sf"/>
</dbReference>
<dbReference type="AlphaFoldDB" id="A0A087CHJ1"/>
<comment type="caution">
    <text evidence="4">The sequence shown here is derived from an EMBL/GenBank/DDBJ whole genome shotgun (WGS) entry which is preliminary data.</text>
</comment>
<keyword evidence="5" id="KW-1185">Reference proteome</keyword>
<keyword evidence="2" id="KW-0812">Transmembrane</keyword>
<feature type="transmembrane region" description="Helical" evidence="2">
    <location>
        <begin position="47"/>
        <end position="68"/>
    </location>
</feature>
<name>A0A087CHJ1_9BIFI</name>
<proteinExistence type="predicted"/>
<organism evidence="4 5">
    <name type="scientific">Bifidobacterium psychraerophilum</name>
    <dbReference type="NCBI Taxonomy" id="218140"/>
    <lineage>
        <taxon>Bacteria</taxon>
        <taxon>Bacillati</taxon>
        <taxon>Actinomycetota</taxon>
        <taxon>Actinomycetes</taxon>
        <taxon>Bifidobacteriales</taxon>
        <taxon>Bifidobacteriaceae</taxon>
        <taxon>Bifidobacterium</taxon>
    </lineage>
</organism>
<reference evidence="4 5" key="1">
    <citation type="submission" date="2014-03" db="EMBL/GenBank/DDBJ databases">
        <title>Genomics of Bifidobacteria.</title>
        <authorList>
            <person name="Ventura M."/>
            <person name="Milani C."/>
            <person name="Lugli G.A."/>
        </authorList>
    </citation>
    <scope>NUCLEOTIDE SEQUENCE [LARGE SCALE GENOMIC DNA]</scope>
    <source>
        <strain evidence="4 5">LMG 21775</strain>
    </source>
</reference>
<dbReference type="Proteomes" id="UP000029050">
    <property type="component" value="Unassembled WGS sequence"/>
</dbReference>
<dbReference type="RefSeq" id="WP_033496897.1">
    <property type="nucleotide sequence ID" value="NZ_BAABVZ010000001.1"/>
</dbReference>
<dbReference type="GeneID" id="98299743"/>
<feature type="compositionally biased region" description="Polar residues" evidence="1">
    <location>
        <begin position="1"/>
        <end position="13"/>
    </location>
</feature>
<evidence type="ECO:0000313" key="4">
    <source>
        <dbReference type="EMBL" id="KFI82741.1"/>
    </source>
</evidence>
<feature type="region of interest" description="Disordered" evidence="1">
    <location>
        <begin position="1"/>
        <end position="28"/>
    </location>
</feature>
<feature type="domain" description="Thioredoxin-like fold" evidence="3">
    <location>
        <begin position="118"/>
        <end position="277"/>
    </location>
</feature>
<keyword evidence="2" id="KW-1133">Transmembrane helix</keyword>
<dbReference type="InterPro" id="IPR012336">
    <property type="entry name" value="Thioredoxin-like_fold"/>
</dbReference>
<evidence type="ECO:0000259" key="3">
    <source>
        <dbReference type="Pfam" id="PF13462"/>
    </source>
</evidence>
<dbReference type="OrthoDB" id="117402at2"/>
<gene>
    <name evidence="4" type="ORF">BPSY_0531</name>
</gene>
<dbReference type="Gene3D" id="3.40.30.10">
    <property type="entry name" value="Glutaredoxin"/>
    <property type="match status" value="1"/>
</dbReference>
<keyword evidence="2" id="KW-0472">Membrane</keyword>